<organism evidence="2 3">
    <name type="scientific">Bacteriovorax stolpii</name>
    <name type="common">Bdellovibrio stolpii</name>
    <dbReference type="NCBI Taxonomy" id="960"/>
    <lineage>
        <taxon>Bacteria</taxon>
        <taxon>Pseudomonadati</taxon>
        <taxon>Bdellovibrionota</taxon>
        <taxon>Bacteriovoracia</taxon>
        <taxon>Bacteriovoracales</taxon>
        <taxon>Bacteriovoracaceae</taxon>
        <taxon>Bacteriovorax</taxon>
    </lineage>
</organism>
<evidence type="ECO:0000256" key="1">
    <source>
        <dbReference type="SAM" id="MobiDB-lite"/>
    </source>
</evidence>
<accession>A0A2K9NU12</accession>
<keyword evidence="3" id="KW-1185">Reference proteome</keyword>
<dbReference type="Proteomes" id="UP000235584">
    <property type="component" value="Chromosome"/>
</dbReference>
<feature type="compositionally biased region" description="Basic and acidic residues" evidence="1">
    <location>
        <begin position="1"/>
        <end position="13"/>
    </location>
</feature>
<proteinExistence type="predicted"/>
<dbReference type="KEGG" id="bsto:C0V70_13035"/>
<sequence length="615" mass="71601">MGNTKLKESKPNKDTNPYGKFREIDGSHPLKKNVPEAVVEYQVRTRHGGQVAFFNFDLAREIGLIPENHPNELTKELKEEILNTFSIVIINEYDMMNNFNFPKEEIRPNTYMATRYLQLQHPCKKGTTSGDGRSIWNGQISKGGKTWDVSSCGTGATKLSPACNINKKFYQTGDPTVSYGCGYSEKDEGLSSLFFSEVLAKNGLETERVLGIIEFQKGLAINIRVHDNLLRPSHMFNHLKQNNLPTLKRMVDYYIERQTKNKVWKNVPSDSKTIYDYFLNQVTETFAEMAANFEDQYIFCWLDWDGDNILMDGGIIDYGSVRQFGLYHHEYRYDDVQRWSTSIKEQKQKARYIVQTFAQIVDYIKNEKKKSIEDYKNHHSVVTFDKRFFDYKNRNILRKIGYPQKYVDFLLENCRKDVEDFREDFSYFEMAKSVKGPQKVPDGINWNAIFCMRDILRELPQIYLSRGLDGKVSEAEFLDVIKSSYATKADLKRSLRRDLKIRSYQKNYIKLLNKVAAKFKTAPEKVLLDVSMRSSVINKYDRVTGDSITTIVQKVMNQRPKLGAEEIQGILKEFTDYQNLNPDKDRKPSNFESEKEQSRLVKGMLQIVREFRDGI</sequence>
<reference evidence="2 3" key="1">
    <citation type="submission" date="2018-01" db="EMBL/GenBank/DDBJ databases">
        <title>Complete genome sequence of Bacteriovorax stolpii DSM12778.</title>
        <authorList>
            <person name="Tang B."/>
            <person name="Chang J."/>
        </authorList>
    </citation>
    <scope>NUCLEOTIDE SEQUENCE [LARGE SCALE GENOMIC DNA]</scope>
    <source>
        <strain evidence="2 3">DSM 12778</strain>
    </source>
</reference>
<evidence type="ECO:0000313" key="2">
    <source>
        <dbReference type="EMBL" id="AUN99009.1"/>
    </source>
</evidence>
<gene>
    <name evidence="2" type="ORF">C0V70_13035</name>
</gene>
<name>A0A2K9NU12_BACTC</name>
<dbReference type="RefSeq" id="WP_102244300.1">
    <property type="nucleotide sequence ID" value="NZ_CP025704.1"/>
</dbReference>
<evidence type="ECO:0000313" key="3">
    <source>
        <dbReference type="Proteomes" id="UP000235584"/>
    </source>
</evidence>
<protein>
    <submittedName>
        <fullName evidence="2">Uncharacterized protein</fullName>
    </submittedName>
</protein>
<feature type="region of interest" description="Disordered" evidence="1">
    <location>
        <begin position="1"/>
        <end position="26"/>
    </location>
</feature>
<dbReference type="OrthoDB" id="5287394at2"/>
<dbReference type="EMBL" id="CP025704">
    <property type="protein sequence ID" value="AUN99009.1"/>
    <property type="molecule type" value="Genomic_DNA"/>
</dbReference>
<dbReference type="AlphaFoldDB" id="A0A2K9NU12"/>